<organism evidence="1 2">
    <name type="scientific">Gonium pectorale</name>
    <name type="common">Green alga</name>
    <dbReference type="NCBI Taxonomy" id="33097"/>
    <lineage>
        <taxon>Eukaryota</taxon>
        <taxon>Viridiplantae</taxon>
        <taxon>Chlorophyta</taxon>
        <taxon>core chlorophytes</taxon>
        <taxon>Chlorophyceae</taxon>
        <taxon>CS clade</taxon>
        <taxon>Chlamydomonadales</taxon>
        <taxon>Volvocaceae</taxon>
        <taxon>Gonium</taxon>
    </lineage>
</organism>
<dbReference type="AlphaFoldDB" id="A0A150G825"/>
<evidence type="ECO:0008006" key="3">
    <source>
        <dbReference type="Google" id="ProtNLM"/>
    </source>
</evidence>
<reference evidence="2" key="1">
    <citation type="journal article" date="2016" name="Nat. Commun.">
        <title>The Gonium pectorale genome demonstrates co-option of cell cycle regulation during the evolution of multicellularity.</title>
        <authorList>
            <person name="Hanschen E.R."/>
            <person name="Marriage T.N."/>
            <person name="Ferris P.J."/>
            <person name="Hamaji T."/>
            <person name="Toyoda A."/>
            <person name="Fujiyama A."/>
            <person name="Neme R."/>
            <person name="Noguchi H."/>
            <person name="Minakuchi Y."/>
            <person name="Suzuki M."/>
            <person name="Kawai-Toyooka H."/>
            <person name="Smith D.R."/>
            <person name="Sparks H."/>
            <person name="Anderson J."/>
            <person name="Bakaric R."/>
            <person name="Luria V."/>
            <person name="Karger A."/>
            <person name="Kirschner M.W."/>
            <person name="Durand P.M."/>
            <person name="Michod R.E."/>
            <person name="Nozaki H."/>
            <person name="Olson B.J."/>
        </authorList>
    </citation>
    <scope>NUCLEOTIDE SEQUENCE [LARGE SCALE GENOMIC DNA]</scope>
    <source>
        <strain evidence="2">NIES-2863</strain>
    </source>
</reference>
<accession>A0A150G825</accession>
<keyword evidence="2" id="KW-1185">Reference proteome</keyword>
<sequence length="179" mass="18296">MGPLLAAAVREAFEVRGIDPAARLDLLKEVVVEQLTSTDGVLNSSMLEDAFGRFMGELHSWVEDNPKAAGVAAKAVGQLAAQGHISLGPCLRPILEAKGSGGGGDGEEGEAGELPPLVESGVAGHDILANVLQAAVDAGGADKAAELWRSSGLEAAKFFDMEEDAEALAGRFAFLAAAS</sequence>
<dbReference type="Gene3D" id="1.25.40.180">
    <property type="match status" value="1"/>
</dbReference>
<proteinExistence type="predicted"/>
<name>A0A150G825_GONPE</name>
<gene>
    <name evidence="1" type="ORF">GPECTOR_48g429</name>
</gene>
<dbReference type="InterPro" id="IPR016024">
    <property type="entry name" value="ARM-type_fold"/>
</dbReference>
<dbReference type="Proteomes" id="UP000075714">
    <property type="component" value="Unassembled WGS sequence"/>
</dbReference>
<evidence type="ECO:0000313" key="2">
    <source>
        <dbReference type="Proteomes" id="UP000075714"/>
    </source>
</evidence>
<evidence type="ECO:0000313" key="1">
    <source>
        <dbReference type="EMBL" id="KXZ45997.1"/>
    </source>
</evidence>
<protein>
    <recommendedName>
        <fullName evidence="3">MI domain-containing protein</fullName>
    </recommendedName>
</protein>
<dbReference type="SUPFAM" id="SSF48371">
    <property type="entry name" value="ARM repeat"/>
    <property type="match status" value="1"/>
</dbReference>
<dbReference type="OrthoDB" id="514777at2759"/>
<comment type="caution">
    <text evidence="1">The sequence shown here is derived from an EMBL/GenBank/DDBJ whole genome shotgun (WGS) entry which is preliminary data.</text>
</comment>
<dbReference type="EMBL" id="LSYV01000049">
    <property type="protein sequence ID" value="KXZ45997.1"/>
    <property type="molecule type" value="Genomic_DNA"/>
</dbReference>